<reference evidence="1 2" key="1">
    <citation type="journal article" date="2018" name="Syst. Appl. Microbiol.">
        <title>Agrobacterium rosae sp. nov., isolated from galls on different agricultural crops.</title>
        <authorList>
            <person name="Kuzmanovic N."/>
            <person name="Pulawska J."/>
            <person name="Smalla K."/>
            <person name="Nesme X."/>
        </authorList>
    </citation>
    <scope>NUCLEOTIDE SEQUENCE [LARGE SCALE GENOMIC DNA]</scope>
    <source>
        <strain evidence="1 2">NCPPB 1650</strain>
    </source>
</reference>
<gene>
    <name evidence="1" type="ORF">CPJ18_02655</name>
</gene>
<dbReference type="AlphaFoldDB" id="A0AAE5S2B7"/>
<dbReference type="EMBL" id="NXEJ01000001">
    <property type="protein sequence ID" value="POO54413.1"/>
    <property type="molecule type" value="Genomic_DNA"/>
</dbReference>
<protein>
    <submittedName>
        <fullName evidence="1">Uncharacterized protein</fullName>
    </submittedName>
</protein>
<evidence type="ECO:0000313" key="2">
    <source>
        <dbReference type="Proteomes" id="UP000237447"/>
    </source>
</evidence>
<evidence type="ECO:0000313" key="1">
    <source>
        <dbReference type="EMBL" id="POO54413.1"/>
    </source>
</evidence>
<sequence length="89" mass="10154">MRQAKPQTANEEKLPRLRDYKGEKIDMACHRCERYGIYERKSLLKKFGASVQFVSLRRVLAIGCDNAGTTKCEAHFPCLLSANLKSEPH</sequence>
<accession>A0AAE5S2B7</accession>
<name>A0AAE5S2B7_9HYPH</name>
<organism evidence="1 2">
    <name type="scientific">Agrobacterium rosae</name>
    <dbReference type="NCBI Taxonomy" id="1972867"/>
    <lineage>
        <taxon>Bacteria</taxon>
        <taxon>Pseudomonadati</taxon>
        <taxon>Pseudomonadota</taxon>
        <taxon>Alphaproteobacteria</taxon>
        <taxon>Hyphomicrobiales</taxon>
        <taxon>Rhizobiaceae</taxon>
        <taxon>Rhizobium/Agrobacterium group</taxon>
        <taxon>Agrobacterium</taxon>
    </lineage>
</organism>
<proteinExistence type="predicted"/>
<comment type="caution">
    <text evidence="1">The sequence shown here is derived from an EMBL/GenBank/DDBJ whole genome shotgun (WGS) entry which is preliminary data.</text>
</comment>
<dbReference type="Proteomes" id="UP000237447">
    <property type="component" value="Unassembled WGS sequence"/>
</dbReference>